<sequence>LGGDGYFINVSRGIIDMIVNGGDATCVDVGIDVEIDVGVIGVVMGISVDGL</sequence>
<feature type="non-terminal residue" evidence="1">
    <location>
        <position position="51"/>
    </location>
</feature>
<dbReference type="AlphaFoldDB" id="A0AA38GZ24"/>
<dbReference type="EMBL" id="JAHRHJ020000001">
    <property type="protein sequence ID" value="KAH9330512.1"/>
    <property type="molecule type" value="Genomic_DNA"/>
</dbReference>
<evidence type="ECO:0000313" key="2">
    <source>
        <dbReference type="Proteomes" id="UP000824469"/>
    </source>
</evidence>
<comment type="caution">
    <text evidence="1">The sequence shown here is derived from an EMBL/GenBank/DDBJ whole genome shotgun (WGS) entry which is preliminary data.</text>
</comment>
<protein>
    <submittedName>
        <fullName evidence="1">Uncharacterized protein</fullName>
    </submittedName>
</protein>
<evidence type="ECO:0000313" key="1">
    <source>
        <dbReference type="EMBL" id="KAH9330512.1"/>
    </source>
</evidence>
<feature type="non-terminal residue" evidence="1">
    <location>
        <position position="1"/>
    </location>
</feature>
<organism evidence="1 2">
    <name type="scientific">Taxus chinensis</name>
    <name type="common">Chinese yew</name>
    <name type="synonym">Taxus wallichiana var. chinensis</name>
    <dbReference type="NCBI Taxonomy" id="29808"/>
    <lineage>
        <taxon>Eukaryota</taxon>
        <taxon>Viridiplantae</taxon>
        <taxon>Streptophyta</taxon>
        <taxon>Embryophyta</taxon>
        <taxon>Tracheophyta</taxon>
        <taxon>Spermatophyta</taxon>
        <taxon>Pinopsida</taxon>
        <taxon>Pinidae</taxon>
        <taxon>Conifers II</taxon>
        <taxon>Cupressales</taxon>
        <taxon>Taxaceae</taxon>
        <taxon>Taxus</taxon>
    </lineage>
</organism>
<keyword evidence="2" id="KW-1185">Reference proteome</keyword>
<name>A0AA38GZ24_TAXCH</name>
<reference evidence="1 2" key="1">
    <citation type="journal article" date="2021" name="Nat. Plants">
        <title>The Taxus genome provides insights into paclitaxel biosynthesis.</title>
        <authorList>
            <person name="Xiong X."/>
            <person name="Gou J."/>
            <person name="Liao Q."/>
            <person name="Li Y."/>
            <person name="Zhou Q."/>
            <person name="Bi G."/>
            <person name="Li C."/>
            <person name="Du R."/>
            <person name="Wang X."/>
            <person name="Sun T."/>
            <person name="Guo L."/>
            <person name="Liang H."/>
            <person name="Lu P."/>
            <person name="Wu Y."/>
            <person name="Zhang Z."/>
            <person name="Ro D.K."/>
            <person name="Shang Y."/>
            <person name="Huang S."/>
            <person name="Yan J."/>
        </authorList>
    </citation>
    <scope>NUCLEOTIDE SEQUENCE [LARGE SCALE GENOMIC DNA]</scope>
    <source>
        <strain evidence="1">Ta-2019</strain>
    </source>
</reference>
<dbReference type="Proteomes" id="UP000824469">
    <property type="component" value="Unassembled WGS sequence"/>
</dbReference>
<gene>
    <name evidence="1" type="ORF">KI387_002620</name>
</gene>
<proteinExistence type="predicted"/>
<accession>A0AA38GZ24</accession>